<feature type="region of interest" description="Disordered" evidence="2">
    <location>
        <begin position="1"/>
        <end position="30"/>
    </location>
</feature>
<keyword evidence="4" id="KW-1185">Reference proteome</keyword>
<feature type="compositionally biased region" description="Polar residues" evidence="2">
    <location>
        <begin position="1"/>
        <end position="16"/>
    </location>
</feature>
<dbReference type="Proteomes" id="UP000054383">
    <property type="component" value="Unassembled WGS sequence"/>
</dbReference>
<dbReference type="EMBL" id="CVMT01000019">
    <property type="protein sequence ID" value="CRG92808.1"/>
    <property type="molecule type" value="Genomic_DNA"/>
</dbReference>
<evidence type="ECO:0000313" key="4">
    <source>
        <dbReference type="Proteomes" id="UP000054383"/>
    </source>
</evidence>
<gene>
    <name evidence="3" type="ORF">PISL3812_09877</name>
</gene>
<dbReference type="AlphaFoldDB" id="A0A0U1MB13"/>
<sequence length="160" mass="18446">MQGNRSSEIVSRSFESMETGYPPPLSPRRVMDPIPEDPEEILLPDLDYLIRTHGGSTSVTDRLRTEMMRSKRRRAQYDEEVLDLKRHIGRLQAELAYLQEVKGSLMQLYTSVVKINKETLRIQNMLQHSIEHCSAGLGKAEKQFLGYWGINMDQGYEGFI</sequence>
<reference evidence="3 4" key="1">
    <citation type="submission" date="2015-04" db="EMBL/GenBank/DDBJ databases">
        <authorList>
            <person name="Syromyatnikov M.Y."/>
            <person name="Popov V.N."/>
        </authorList>
    </citation>
    <scope>NUCLEOTIDE SEQUENCE [LARGE SCALE GENOMIC DNA]</scope>
    <source>
        <strain evidence="3">WF-38-12</strain>
    </source>
</reference>
<proteinExistence type="predicted"/>
<evidence type="ECO:0000256" key="2">
    <source>
        <dbReference type="SAM" id="MobiDB-lite"/>
    </source>
</evidence>
<accession>A0A0U1MB13</accession>
<name>A0A0U1MB13_TALIS</name>
<protein>
    <submittedName>
        <fullName evidence="3">Uncharacterized protein</fullName>
    </submittedName>
</protein>
<evidence type="ECO:0000313" key="3">
    <source>
        <dbReference type="EMBL" id="CRG92808.1"/>
    </source>
</evidence>
<evidence type="ECO:0000256" key="1">
    <source>
        <dbReference type="SAM" id="Coils"/>
    </source>
</evidence>
<organism evidence="3 4">
    <name type="scientific">Talaromyces islandicus</name>
    <name type="common">Penicillium islandicum</name>
    <dbReference type="NCBI Taxonomy" id="28573"/>
    <lineage>
        <taxon>Eukaryota</taxon>
        <taxon>Fungi</taxon>
        <taxon>Dikarya</taxon>
        <taxon>Ascomycota</taxon>
        <taxon>Pezizomycotina</taxon>
        <taxon>Eurotiomycetes</taxon>
        <taxon>Eurotiomycetidae</taxon>
        <taxon>Eurotiales</taxon>
        <taxon>Trichocomaceae</taxon>
        <taxon>Talaromyces</taxon>
        <taxon>Talaromyces sect. Islandici</taxon>
    </lineage>
</organism>
<dbReference type="OrthoDB" id="10380754at2759"/>
<keyword evidence="1" id="KW-0175">Coiled coil</keyword>
<feature type="coiled-coil region" evidence="1">
    <location>
        <begin position="60"/>
        <end position="94"/>
    </location>
</feature>